<protein>
    <recommendedName>
        <fullName evidence="3">CopG family transcriptional regulator</fullName>
    </recommendedName>
</protein>
<evidence type="ECO:0000313" key="2">
    <source>
        <dbReference type="Proteomes" id="UP000177195"/>
    </source>
</evidence>
<comment type="caution">
    <text evidence="1">The sequence shown here is derived from an EMBL/GenBank/DDBJ whole genome shotgun (WGS) entry which is preliminary data.</text>
</comment>
<reference evidence="1 2" key="1">
    <citation type="journal article" date="2016" name="Nat. Commun.">
        <title>Thousands of microbial genomes shed light on interconnected biogeochemical processes in an aquifer system.</title>
        <authorList>
            <person name="Anantharaman K."/>
            <person name="Brown C.T."/>
            <person name="Hug L.A."/>
            <person name="Sharon I."/>
            <person name="Castelle C.J."/>
            <person name="Probst A.J."/>
            <person name="Thomas B.C."/>
            <person name="Singh A."/>
            <person name="Wilkins M.J."/>
            <person name="Karaoz U."/>
            <person name="Brodie E.L."/>
            <person name="Williams K.H."/>
            <person name="Hubbard S.S."/>
            <person name="Banfield J.F."/>
        </authorList>
    </citation>
    <scope>NUCLEOTIDE SEQUENCE [LARGE SCALE GENOMIC DNA]</scope>
</reference>
<sequence length="75" mass="8455">MASITTKKRLNITLSPDLNWSISKIAKRDKVPTATKAAELIRLALIIEEDSVWEKLAGGRDTKGVRFIPHARVWK</sequence>
<proteinExistence type="predicted"/>
<evidence type="ECO:0008006" key="3">
    <source>
        <dbReference type="Google" id="ProtNLM"/>
    </source>
</evidence>
<name>A0A1F6XQ07_9BACT</name>
<accession>A0A1F6XQ07</accession>
<evidence type="ECO:0000313" key="1">
    <source>
        <dbReference type="EMBL" id="OGI96161.1"/>
    </source>
</evidence>
<organism evidence="1 2">
    <name type="scientific">Candidatus Nomurabacteria bacterium RIFCSPLOWO2_02_FULL_42_17</name>
    <dbReference type="NCBI Taxonomy" id="1801789"/>
    <lineage>
        <taxon>Bacteria</taxon>
        <taxon>Candidatus Nomuraibacteriota</taxon>
    </lineage>
</organism>
<dbReference type="Proteomes" id="UP000177195">
    <property type="component" value="Unassembled WGS sequence"/>
</dbReference>
<dbReference type="AlphaFoldDB" id="A0A1F6XQ07"/>
<dbReference type="EMBL" id="MFVN01000043">
    <property type="protein sequence ID" value="OGI96161.1"/>
    <property type="molecule type" value="Genomic_DNA"/>
</dbReference>
<gene>
    <name evidence="1" type="ORF">A3I25_00910</name>
</gene>